<organism evidence="2 3">
    <name type="scientific">Dendrothele bispora (strain CBS 962.96)</name>
    <dbReference type="NCBI Taxonomy" id="1314807"/>
    <lineage>
        <taxon>Eukaryota</taxon>
        <taxon>Fungi</taxon>
        <taxon>Dikarya</taxon>
        <taxon>Basidiomycota</taxon>
        <taxon>Agaricomycotina</taxon>
        <taxon>Agaricomycetes</taxon>
        <taxon>Agaricomycetidae</taxon>
        <taxon>Agaricales</taxon>
        <taxon>Agaricales incertae sedis</taxon>
        <taxon>Dendrothele</taxon>
    </lineage>
</organism>
<dbReference type="InterPro" id="IPR052523">
    <property type="entry name" value="Trichothecene_AcTrans"/>
</dbReference>
<dbReference type="Gene3D" id="3.40.630.30">
    <property type="match status" value="1"/>
</dbReference>
<feature type="domain" description="N-acetyltransferase" evidence="1">
    <location>
        <begin position="89"/>
        <end position="222"/>
    </location>
</feature>
<name>A0A4S8M3Y0_DENBC</name>
<dbReference type="OrthoDB" id="61113at2759"/>
<dbReference type="PROSITE" id="PS51186">
    <property type="entry name" value="GNAT"/>
    <property type="match status" value="1"/>
</dbReference>
<keyword evidence="3" id="KW-1185">Reference proteome</keyword>
<dbReference type="EMBL" id="ML179167">
    <property type="protein sequence ID" value="THU96874.1"/>
    <property type="molecule type" value="Genomic_DNA"/>
</dbReference>
<dbReference type="Pfam" id="PF13508">
    <property type="entry name" value="Acetyltransf_7"/>
    <property type="match status" value="1"/>
</dbReference>
<dbReference type="InterPro" id="IPR016181">
    <property type="entry name" value="Acyl_CoA_acyltransferase"/>
</dbReference>
<evidence type="ECO:0000259" key="1">
    <source>
        <dbReference type="PROSITE" id="PS51186"/>
    </source>
</evidence>
<dbReference type="SUPFAM" id="SSF55729">
    <property type="entry name" value="Acyl-CoA N-acyltransferases (Nat)"/>
    <property type="match status" value="1"/>
</dbReference>
<dbReference type="InterPro" id="IPR000182">
    <property type="entry name" value="GNAT_dom"/>
</dbReference>
<dbReference type="PANTHER" id="PTHR42791">
    <property type="entry name" value="GNAT FAMILY ACETYLTRANSFERASE"/>
    <property type="match status" value="1"/>
</dbReference>
<gene>
    <name evidence="2" type="ORF">K435DRAFT_778336</name>
</gene>
<reference evidence="2 3" key="1">
    <citation type="journal article" date="2019" name="Nat. Ecol. Evol.">
        <title>Megaphylogeny resolves global patterns of mushroom evolution.</title>
        <authorList>
            <person name="Varga T."/>
            <person name="Krizsan K."/>
            <person name="Foldi C."/>
            <person name="Dima B."/>
            <person name="Sanchez-Garcia M."/>
            <person name="Sanchez-Ramirez S."/>
            <person name="Szollosi G.J."/>
            <person name="Szarkandi J.G."/>
            <person name="Papp V."/>
            <person name="Albert L."/>
            <person name="Andreopoulos W."/>
            <person name="Angelini C."/>
            <person name="Antonin V."/>
            <person name="Barry K.W."/>
            <person name="Bougher N.L."/>
            <person name="Buchanan P."/>
            <person name="Buyck B."/>
            <person name="Bense V."/>
            <person name="Catcheside P."/>
            <person name="Chovatia M."/>
            <person name="Cooper J."/>
            <person name="Damon W."/>
            <person name="Desjardin D."/>
            <person name="Finy P."/>
            <person name="Geml J."/>
            <person name="Haridas S."/>
            <person name="Hughes K."/>
            <person name="Justo A."/>
            <person name="Karasinski D."/>
            <person name="Kautmanova I."/>
            <person name="Kiss B."/>
            <person name="Kocsube S."/>
            <person name="Kotiranta H."/>
            <person name="LaButti K.M."/>
            <person name="Lechner B.E."/>
            <person name="Liimatainen K."/>
            <person name="Lipzen A."/>
            <person name="Lukacs Z."/>
            <person name="Mihaltcheva S."/>
            <person name="Morgado L.N."/>
            <person name="Niskanen T."/>
            <person name="Noordeloos M.E."/>
            <person name="Ohm R.A."/>
            <person name="Ortiz-Santana B."/>
            <person name="Ovrebo C."/>
            <person name="Racz N."/>
            <person name="Riley R."/>
            <person name="Savchenko A."/>
            <person name="Shiryaev A."/>
            <person name="Soop K."/>
            <person name="Spirin V."/>
            <person name="Szebenyi C."/>
            <person name="Tomsovsky M."/>
            <person name="Tulloss R.E."/>
            <person name="Uehling J."/>
            <person name="Grigoriev I.V."/>
            <person name="Vagvolgyi C."/>
            <person name="Papp T."/>
            <person name="Martin F.M."/>
            <person name="Miettinen O."/>
            <person name="Hibbett D.S."/>
            <person name="Nagy L.G."/>
        </authorList>
    </citation>
    <scope>NUCLEOTIDE SEQUENCE [LARGE SCALE GENOMIC DNA]</scope>
    <source>
        <strain evidence="2 3">CBS 962.96</strain>
    </source>
</reference>
<accession>A0A4S8M3Y0</accession>
<dbReference type="PANTHER" id="PTHR42791:SF1">
    <property type="entry name" value="N-ACETYLTRANSFERASE DOMAIN-CONTAINING PROTEIN"/>
    <property type="match status" value="1"/>
</dbReference>
<evidence type="ECO:0000313" key="2">
    <source>
        <dbReference type="EMBL" id="THU96874.1"/>
    </source>
</evidence>
<dbReference type="CDD" id="cd04301">
    <property type="entry name" value="NAT_SF"/>
    <property type="match status" value="1"/>
</dbReference>
<dbReference type="Proteomes" id="UP000297245">
    <property type="component" value="Unassembled WGS sequence"/>
</dbReference>
<proteinExistence type="predicted"/>
<dbReference type="GO" id="GO:0016747">
    <property type="term" value="F:acyltransferase activity, transferring groups other than amino-acyl groups"/>
    <property type="evidence" value="ECO:0007669"/>
    <property type="project" value="InterPro"/>
</dbReference>
<evidence type="ECO:0000313" key="3">
    <source>
        <dbReference type="Proteomes" id="UP000297245"/>
    </source>
</evidence>
<sequence length="222" mass="25097">MSYTIRQINGPVSDAEIEAILDSQASAFAKDHFAHVCSDADKTLLRPFIRSVIIAGLLGGEVYVVEPEKTNSGTDSDNDRVIGAAVWFPPGREMFDSEDQRKQGLEPFFAQISPDHLKWWLEYFLPAYAKLTSDAFGSSFKHENWHLQWIGVIPEESRKGIGSALIDKVREKAEKSNHKLCLETSSEENLRFYNRVGFSSRGQTVLKSHHGDWTMYALSEKE</sequence>
<dbReference type="AlphaFoldDB" id="A0A4S8M3Y0"/>
<protein>
    <recommendedName>
        <fullName evidence="1">N-acetyltransferase domain-containing protein</fullName>
    </recommendedName>
</protein>